<feature type="non-terminal residue" evidence="15">
    <location>
        <position position="1"/>
    </location>
</feature>
<evidence type="ECO:0000256" key="11">
    <source>
        <dbReference type="ARBA" id="ARBA00023163"/>
    </source>
</evidence>
<name>A0A023EYN0_TRIIF</name>
<accession>A0A023EYN0</accession>
<evidence type="ECO:0000256" key="10">
    <source>
        <dbReference type="ARBA" id="ARBA00023128"/>
    </source>
</evidence>
<keyword evidence="8" id="KW-0809">Transit peptide</keyword>
<keyword evidence="11" id="KW-0804">Transcription</keyword>
<evidence type="ECO:0000256" key="3">
    <source>
        <dbReference type="ARBA" id="ARBA00022552"/>
    </source>
</evidence>
<evidence type="ECO:0000256" key="1">
    <source>
        <dbReference type="ARBA" id="ARBA00004173"/>
    </source>
</evidence>
<keyword evidence="6" id="KW-0949">S-adenosyl-L-methionine</keyword>
<dbReference type="Gene3D" id="3.40.50.150">
    <property type="entry name" value="Vaccinia Virus protein VP39"/>
    <property type="match status" value="1"/>
</dbReference>
<dbReference type="PANTHER" id="PTHR11727">
    <property type="entry name" value="DIMETHYLADENOSINE TRANSFERASE"/>
    <property type="match status" value="1"/>
</dbReference>
<dbReference type="GO" id="GO:0006391">
    <property type="term" value="P:transcription initiation at mitochondrial promoter"/>
    <property type="evidence" value="ECO:0007669"/>
    <property type="project" value="TreeGrafter"/>
</dbReference>
<dbReference type="GO" id="GO:0005759">
    <property type="term" value="C:mitochondrial matrix"/>
    <property type="evidence" value="ECO:0007669"/>
    <property type="project" value="TreeGrafter"/>
</dbReference>
<sequence length="363" mass="41915">NWKFLKRKVYTPSVMILADELVAKNIVTTIKSDLIKSPEPVFEANPGLGLITQELLKIDKLDLPKLCVFESDPYFRQKLLELCDQYSGRLKMFNTNILELWKINFLDKIDKGNRLKGLMDDVSVKEWEQAPCVKIIGALPTSCFIRSVIISIIFRYGLITYGRPELYVLISPSLYASICKPNRGTETLFNILFKWQCLMEVDHQALLPWTLEKPRIIKKLTNSGIDPTKFYLLKAVPKQDLYKIVSPELMKPLWYFCKTVIRGKKHRILPSLEKWIPGCGPRLISKGIDTFTEFGDLTTDEVLQVFLEFVNWPEFSSCLFMTSMEDHLMKFETEDISDSVGDDSSDFSREQILNEVTDRSQVD</sequence>
<dbReference type="EMBL" id="GBBI01004470">
    <property type="protein sequence ID" value="JAC14242.1"/>
    <property type="molecule type" value="mRNA"/>
</dbReference>
<dbReference type="GO" id="GO:0000179">
    <property type="term" value="F:rRNA (adenine-N6,N6-)-dimethyltransferase activity"/>
    <property type="evidence" value="ECO:0007669"/>
    <property type="project" value="TreeGrafter"/>
</dbReference>
<protein>
    <recommendedName>
        <fullName evidence="2">Dimethyladenosine transferase 2, mitochondrial</fullName>
    </recommendedName>
    <alternativeName>
        <fullName evidence="12">Mitochondrial 12S rRNA dimethylase 2</fullName>
    </alternativeName>
    <alternativeName>
        <fullName evidence="13">Mitochondrial transcription factor B2</fullName>
    </alternativeName>
    <alternativeName>
        <fullName evidence="14">S-adenosylmethionine-6-N', N'-adenosyl(rRNA) dimethyltransferase 2</fullName>
    </alternativeName>
</protein>
<dbReference type="InterPro" id="IPR029063">
    <property type="entry name" value="SAM-dependent_MTases_sf"/>
</dbReference>
<evidence type="ECO:0000256" key="13">
    <source>
        <dbReference type="ARBA" id="ARBA00031609"/>
    </source>
</evidence>
<evidence type="ECO:0000256" key="9">
    <source>
        <dbReference type="ARBA" id="ARBA00023015"/>
    </source>
</evidence>
<keyword evidence="4" id="KW-0489">Methyltransferase</keyword>
<dbReference type="SUPFAM" id="SSF53335">
    <property type="entry name" value="S-adenosyl-L-methionine-dependent methyltransferases"/>
    <property type="match status" value="1"/>
</dbReference>
<dbReference type="AlphaFoldDB" id="A0A023EYN0"/>
<dbReference type="InterPro" id="IPR001737">
    <property type="entry name" value="KsgA/Erm"/>
</dbReference>
<keyword evidence="10" id="KW-0496">Mitochondrion</keyword>
<evidence type="ECO:0000256" key="8">
    <source>
        <dbReference type="ARBA" id="ARBA00022946"/>
    </source>
</evidence>
<evidence type="ECO:0000256" key="7">
    <source>
        <dbReference type="ARBA" id="ARBA00022884"/>
    </source>
</evidence>
<evidence type="ECO:0000256" key="4">
    <source>
        <dbReference type="ARBA" id="ARBA00022603"/>
    </source>
</evidence>
<evidence type="ECO:0000256" key="14">
    <source>
        <dbReference type="ARBA" id="ARBA00032796"/>
    </source>
</evidence>
<dbReference type="GO" id="GO:0034246">
    <property type="term" value="F:mitochondrial transcription factor activity"/>
    <property type="evidence" value="ECO:0007669"/>
    <property type="project" value="TreeGrafter"/>
</dbReference>
<comment type="subcellular location">
    <subcellularLocation>
        <location evidence="1">Mitochondrion</location>
    </subcellularLocation>
</comment>
<evidence type="ECO:0000256" key="5">
    <source>
        <dbReference type="ARBA" id="ARBA00022679"/>
    </source>
</evidence>
<dbReference type="PIRSF" id="PIRSF027833">
    <property type="entry name" value="MtTFB2"/>
    <property type="match status" value="1"/>
</dbReference>
<reference evidence="15" key="1">
    <citation type="journal article" date="2014" name="PLoS Negl. Trop. Dis.">
        <title>An updated insight into the Sialotranscriptome of Triatoma infestans: developmental stage and geographic variations.</title>
        <authorList>
            <person name="Schwarz A."/>
            <person name="Medrano-Mercado N."/>
            <person name="Schaub G.A."/>
            <person name="Struchiner C.J."/>
            <person name="Bargues M.D."/>
            <person name="Levy M.Z."/>
            <person name="Ribeiro J.M."/>
        </authorList>
    </citation>
    <scope>NUCLEOTIDE SEQUENCE</scope>
    <source>
        <strain evidence="15">Chile</strain>
        <tissue evidence="15">Salivary glands</tissue>
    </source>
</reference>
<dbReference type="PANTHER" id="PTHR11727:SF13">
    <property type="entry name" value="DIMETHYLADENOSINE TRANSFERASE 2, MITOCHONDRIAL"/>
    <property type="match status" value="1"/>
</dbReference>
<evidence type="ECO:0000313" key="15">
    <source>
        <dbReference type="EMBL" id="JAC14242.1"/>
    </source>
</evidence>
<keyword evidence="9" id="KW-0805">Transcription regulation</keyword>
<evidence type="ECO:0000256" key="2">
    <source>
        <dbReference type="ARBA" id="ARBA00018369"/>
    </source>
</evidence>
<keyword evidence="3" id="KW-0698">rRNA processing</keyword>
<organism evidence="15">
    <name type="scientific">Triatoma infestans</name>
    <name type="common">Assassin bug</name>
    <dbReference type="NCBI Taxonomy" id="30076"/>
    <lineage>
        <taxon>Eukaryota</taxon>
        <taxon>Metazoa</taxon>
        <taxon>Ecdysozoa</taxon>
        <taxon>Arthropoda</taxon>
        <taxon>Hexapoda</taxon>
        <taxon>Insecta</taxon>
        <taxon>Pterygota</taxon>
        <taxon>Neoptera</taxon>
        <taxon>Paraneoptera</taxon>
        <taxon>Hemiptera</taxon>
        <taxon>Heteroptera</taxon>
        <taxon>Panheteroptera</taxon>
        <taxon>Cimicomorpha</taxon>
        <taxon>Reduviidae</taxon>
        <taxon>Triatominae</taxon>
        <taxon>Triatoma</taxon>
    </lineage>
</organism>
<keyword evidence="5 15" id="KW-0808">Transferase</keyword>
<evidence type="ECO:0000256" key="6">
    <source>
        <dbReference type="ARBA" id="ARBA00022691"/>
    </source>
</evidence>
<dbReference type="GO" id="GO:0003723">
    <property type="term" value="F:RNA binding"/>
    <property type="evidence" value="ECO:0007669"/>
    <property type="project" value="UniProtKB-KW"/>
</dbReference>
<evidence type="ECO:0000256" key="12">
    <source>
        <dbReference type="ARBA" id="ARBA00029708"/>
    </source>
</evidence>
<proteinExistence type="evidence at transcript level"/>
<keyword evidence="7" id="KW-0694">RNA-binding</keyword>